<dbReference type="SUPFAM" id="SSF56300">
    <property type="entry name" value="Metallo-dependent phosphatases"/>
    <property type="match status" value="1"/>
</dbReference>
<dbReference type="EMBL" id="JAEFCI010008059">
    <property type="protein sequence ID" value="KAG5458699.1"/>
    <property type="molecule type" value="Genomic_DNA"/>
</dbReference>
<keyword evidence="8" id="KW-1185">Reference proteome</keyword>
<dbReference type="Proteomes" id="UP000673691">
    <property type="component" value="Unassembled WGS sequence"/>
</dbReference>
<dbReference type="PANTHER" id="PTHR11124">
    <property type="entry name" value="VACUOLAR SORTING PROTEIN VPS29"/>
    <property type="match status" value="1"/>
</dbReference>
<keyword evidence="3" id="KW-0479">Metal-binding</keyword>
<dbReference type="OrthoDB" id="10258130at2759"/>
<dbReference type="InterPro" id="IPR000979">
    <property type="entry name" value="Phosphodiesterase_MJ0936/Vps29"/>
</dbReference>
<evidence type="ECO:0000259" key="6">
    <source>
        <dbReference type="Pfam" id="PF12850"/>
    </source>
</evidence>
<proteinExistence type="inferred from homology"/>
<dbReference type="InterPro" id="IPR020935">
    <property type="entry name" value="PdiEstase_YfcE_CS"/>
</dbReference>
<evidence type="ECO:0000313" key="8">
    <source>
        <dbReference type="Proteomes" id="UP000673691"/>
    </source>
</evidence>
<dbReference type="Pfam" id="PF12850">
    <property type="entry name" value="Metallophos_2"/>
    <property type="match status" value="1"/>
</dbReference>
<dbReference type="Gene3D" id="3.60.21.10">
    <property type="match status" value="1"/>
</dbReference>
<evidence type="ECO:0000256" key="4">
    <source>
        <dbReference type="ARBA" id="ARBA00022801"/>
    </source>
</evidence>
<name>A0A8H7ZSN2_9FUNG</name>
<comment type="caution">
    <text evidence="7">The sequence shown here is derived from an EMBL/GenBank/DDBJ whole genome shotgun (WGS) entry which is preliminary data.</text>
</comment>
<gene>
    <name evidence="7" type="ORF">BJ554DRAFT_1029</name>
</gene>
<reference evidence="7 8" key="1">
    <citation type="journal article" name="Sci. Rep.">
        <title>Genome-scale phylogenetic analyses confirm Olpidium as the closest living zoosporic fungus to the non-flagellated, terrestrial fungi.</title>
        <authorList>
            <person name="Chang Y."/>
            <person name="Rochon D."/>
            <person name="Sekimoto S."/>
            <person name="Wang Y."/>
            <person name="Chovatia M."/>
            <person name="Sandor L."/>
            <person name="Salamov A."/>
            <person name="Grigoriev I.V."/>
            <person name="Stajich J.E."/>
            <person name="Spatafora J.W."/>
        </authorList>
    </citation>
    <scope>NUCLEOTIDE SEQUENCE [LARGE SCALE GENOMIC DNA]</scope>
    <source>
        <strain evidence="7">S191</strain>
    </source>
</reference>
<dbReference type="PROSITE" id="PS01269">
    <property type="entry name" value="UPF0025"/>
    <property type="match status" value="1"/>
</dbReference>
<evidence type="ECO:0000256" key="2">
    <source>
        <dbReference type="ARBA" id="ARBA00017767"/>
    </source>
</evidence>
<keyword evidence="4" id="KW-0378">Hydrolase</keyword>
<dbReference type="InterPro" id="IPR029052">
    <property type="entry name" value="Metallo-depent_PP-like"/>
</dbReference>
<dbReference type="GO" id="GO:0046872">
    <property type="term" value="F:metal ion binding"/>
    <property type="evidence" value="ECO:0007669"/>
    <property type="project" value="UniProtKB-KW"/>
</dbReference>
<dbReference type="GO" id="GO:0016787">
    <property type="term" value="F:hydrolase activity"/>
    <property type="evidence" value="ECO:0007669"/>
    <property type="project" value="UniProtKB-KW"/>
</dbReference>
<evidence type="ECO:0000313" key="7">
    <source>
        <dbReference type="EMBL" id="KAG5458699.1"/>
    </source>
</evidence>
<organism evidence="7 8">
    <name type="scientific">Olpidium bornovanus</name>
    <dbReference type="NCBI Taxonomy" id="278681"/>
    <lineage>
        <taxon>Eukaryota</taxon>
        <taxon>Fungi</taxon>
        <taxon>Fungi incertae sedis</taxon>
        <taxon>Olpidiomycota</taxon>
        <taxon>Olpidiomycotina</taxon>
        <taxon>Olpidiomycetes</taxon>
        <taxon>Olpidiales</taxon>
        <taxon>Olpidiaceae</taxon>
        <taxon>Olpidium</taxon>
    </lineage>
</organism>
<comment type="similarity">
    <text evidence="1 5">Belongs to the VPS29 family.</text>
</comment>
<dbReference type="InterPro" id="IPR024654">
    <property type="entry name" value="Calcineurin-like_PHP_lpxH"/>
</dbReference>
<evidence type="ECO:0000256" key="3">
    <source>
        <dbReference type="ARBA" id="ARBA00022723"/>
    </source>
</evidence>
<evidence type="ECO:0000256" key="5">
    <source>
        <dbReference type="RuleBase" id="RU362040"/>
    </source>
</evidence>
<accession>A0A8H7ZSN2</accession>
<sequence>APYPNSKVTTVDSVRIGAVHGHQVIPWGDAEALSIAARQLDVDVLVTGHTHAFSAYERDGKFFVNPGSATGAFSNFTSDVTPSFVLMDVQGDNIVTYVYRLVDGEVKVEKLEYRKVGCIGAVRVTSLDFWRSAHAALCADARFSVSFIRLPGFTFPPPVSPIPHPLLACGRLSQPQCM</sequence>
<feature type="non-terminal residue" evidence="7">
    <location>
        <position position="1"/>
    </location>
</feature>
<protein>
    <recommendedName>
        <fullName evidence="2 5">Vacuolar protein sorting-associated protein 29</fullName>
    </recommendedName>
</protein>
<feature type="domain" description="Calcineurin-like phosphoesterase" evidence="6">
    <location>
        <begin position="3"/>
        <end position="90"/>
    </location>
</feature>
<dbReference type="NCBIfam" id="TIGR00040">
    <property type="entry name" value="yfcE"/>
    <property type="match status" value="1"/>
</dbReference>
<evidence type="ECO:0000256" key="1">
    <source>
        <dbReference type="ARBA" id="ARBA00005945"/>
    </source>
</evidence>
<dbReference type="AlphaFoldDB" id="A0A8H7ZSN2"/>